<sequence length="241" mass="27522">VRIGVIPVINLVCIIFYALVLGRLMYKFNDSYMRQPLLTMMATNVLLYGLSDTLAQTLTSARLASNRGRTVFSMLFEKNGDGEFTLRDLHLPETATAEPRVIPMSMVNIPVFSFQRLARFTVWGFILSPFQYNWFNFLEWMFPMTERVFVPALKRVATDQLLYSPVSLAAFFAYSTISTGGGYDAVCRKMKLMFLPTMKVLYMVWPLAQLINFCLVPLKFQIPFSSTVGIFWNAYLSLADA</sequence>
<dbReference type="Proteomes" id="UP000095023">
    <property type="component" value="Unassembled WGS sequence"/>
</dbReference>
<evidence type="ECO:0000256" key="5">
    <source>
        <dbReference type="ARBA" id="ARBA00023136"/>
    </source>
</evidence>
<evidence type="ECO:0000313" key="8">
    <source>
        <dbReference type="Proteomes" id="UP000095023"/>
    </source>
</evidence>
<evidence type="ECO:0000256" key="4">
    <source>
        <dbReference type="ARBA" id="ARBA00022989"/>
    </source>
</evidence>
<dbReference type="OrthoDB" id="10267969at2759"/>
<dbReference type="PANTHER" id="PTHR11266:SF50">
    <property type="entry name" value="VACUOLAR MEMBRANE PROTEIN YOR292C"/>
    <property type="match status" value="1"/>
</dbReference>
<keyword evidence="8" id="KW-1185">Reference proteome</keyword>
<name>A0A1E4TGU5_9ASCO</name>
<dbReference type="AlphaFoldDB" id="A0A1E4TGU5"/>
<feature type="non-terminal residue" evidence="7">
    <location>
        <position position="1"/>
    </location>
</feature>
<feature type="transmembrane region" description="Helical" evidence="6">
    <location>
        <begin position="6"/>
        <end position="26"/>
    </location>
</feature>
<dbReference type="InterPro" id="IPR007248">
    <property type="entry name" value="Mpv17_PMP22"/>
</dbReference>
<keyword evidence="5 6" id="KW-0472">Membrane</keyword>
<evidence type="ECO:0000256" key="1">
    <source>
        <dbReference type="ARBA" id="ARBA00004141"/>
    </source>
</evidence>
<protein>
    <recommendedName>
        <fullName evidence="9">Protein sym1</fullName>
    </recommendedName>
</protein>
<keyword evidence="3 6" id="KW-0812">Transmembrane</keyword>
<reference evidence="8" key="1">
    <citation type="submission" date="2016-02" db="EMBL/GenBank/DDBJ databases">
        <title>Comparative genomics of biotechnologically important yeasts.</title>
        <authorList>
            <consortium name="DOE Joint Genome Institute"/>
            <person name="Riley R."/>
            <person name="Haridas S."/>
            <person name="Wolfe K.H."/>
            <person name="Lopes M.R."/>
            <person name="Hittinger C.T."/>
            <person name="Goker M."/>
            <person name="Salamov A."/>
            <person name="Wisecaver J."/>
            <person name="Long T.M."/>
            <person name="Aerts A.L."/>
            <person name="Barry K."/>
            <person name="Choi C."/>
            <person name="Clum A."/>
            <person name="Coughlan A.Y."/>
            <person name="Deshpande S."/>
            <person name="Douglass A.P."/>
            <person name="Hanson S.J."/>
            <person name="Klenk H.-P."/>
            <person name="Labutti K."/>
            <person name="Lapidus A."/>
            <person name="Lindquist E."/>
            <person name="Lipzen A."/>
            <person name="Meier-Kolthoff J.P."/>
            <person name="Ohm R.A."/>
            <person name="Otillar R.P."/>
            <person name="Pangilinan J."/>
            <person name="Peng Y."/>
            <person name="Rokas A."/>
            <person name="Rosa C.A."/>
            <person name="Scheuner C."/>
            <person name="Sibirny A.A."/>
            <person name="Slot J.C."/>
            <person name="Stielow J.B."/>
            <person name="Sun H."/>
            <person name="Kurtzman C.P."/>
            <person name="Blackwell M."/>
            <person name="Jeffries T.W."/>
            <person name="Grigoriev I.V."/>
        </authorList>
    </citation>
    <scope>NUCLEOTIDE SEQUENCE [LARGE SCALE GENOMIC DNA]</scope>
    <source>
        <strain evidence="8">NRRL Y-17796</strain>
    </source>
</reference>
<comment type="similarity">
    <text evidence="2 6">Belongs to the peroxisomal membrane protein PXMP2/4 family.</text>
</comment>
<comment type="subcellular location">
    <subcellularLocation>
        <location evidence="1">Membrane</location>
        <topology evidence="1">Multi-pass membrane protein</topology>
    </subcellularLocation>
</comment>
<evidence type="ECO:0000256" key="2">
    <source>
        <dbReference type="ARBA" id="ARBA00006824"/>
    </source>
</evidence>
<keyword evidence="4 6" id="KW-1133">Transmembrane helix</keyword>
<gene>
    <name evidence="7" type="ORF">CANCADRAFT_11323</name>
</gene>
<dbReference type="GO" id="GO:0016020">
    <property type="term" value="C:membrane"/>
    <property type="evidence" value="ECO:0007669"/>
    <property type="project" value="UniProtKB-SubCell"/>
</dbReference>
<organism evidence="7 8">
    <name type="scientific">Tortispora caseinolytica NRRL Y-17796</name>
    <dbReference type="NCBI Taxonomy" id="767744"/>
    <lineage>
        <taxon>Eukaryota</taxon>
        <taxon>Fungi</taxon>
        <taxon>Dikarya</taxon>
        <taxon>Ascomycota</taxon>
        <taxon>Saccharomycotina</taxon>
        <taxon>Trigonopsidomycetes</taxon>
        <taxon>Trigonopsidales</taxon>
        <taxon>Trigonopsidaceae</taxon>
        <taxon>Tortispora</taxon>
    </lineage>
</organism>
<proteinExistence type="inferred from homology"/>
<evidence type="ECO:0000313" key="7">
    <source>
        <dbReference type="EMBL" id="ODV90898.1"/>
    </source>
</evidence>
<evidence type="ECO:0008006" key="9">
    <source>
        <dbReference type="Google" id="ProtNLM"/>
    </source>
</evidence>
<accession>A0A1E4TGU5</accession>
<dbReference type="PANTHER" id="PTHR11266">
    <property type="entry name" value="PEROXISOMAL MEMBRANE PROTEIN 2, PXMP2 MPV17"/>
    <property type="match status" value="1"/>
</dbReference>
<dbReference type="GO" id="GO:0005739">
    <property type="term" value="C:mitochondrion"/>
    <property type="evidence" value="ECO:0007669"/>
    <property type="project" value="TreeGrafter"/>
</dbReference>
<evidence type="ECO:0000256" key="3">
    <source>
        <dbReference type="ARBA" id="ARBA00022692"/>
    </source>
</evidence>
<feature type="non-terminal residue" evidence="7">
    <location>
        <position position="241"/>
    </location>
</feature>
<dbReference type="Pfam" id="PF04117">
    <property type="entry name" value="Mpv17_PMP22"/>
    <property type="match status" value="1"/>
</dbReference>
<feature type="transmembrane region" description="Helical" evidence="6">
    <location>
        <begin position="200"/>
        <end position="218"/>
    </location>
</feature>
<evidence type="ECO:0000256" key="6">
    <source>
        <dbReference type="RuleBase" id="RU363053"/>
    </source>
</evidence>
<feature type="transmembrane region" description="Helical" evidence="6">
    <location>
        <begin position="162"/>
        <end position="180"/>
    </location>
</feature>
<dbReference type="EMBL" id="KV453842">
    <property type="protein sequence ID" value="ODV90898.1"/>
    <property type="molecule type" value="Genomic_DNA"/>
</dbReference>